<evidence type="ECO:0000256" key="12">
    <source>
        <dbReference type="ARBA" id="ARBA00067200"/>
    </source>
</evidence>
<dbReference type="SUPFAM" id="SSF81660">
    <property type="entry name" value="Metal cation-transporting ATPase, ATP-binding domain N"/>
    <property type="match status" value="1"/>
</dbReference>
<dbReference type="CDD" id="cd00074">
    <property type="entry name" value="HFD_H2A"/>
    <property type="match status" value="1"/>
</dbReference>
<dbReference type="PROSITE" id="PS00154">
    <property type="entry name" value="ATPASE_E1_E2"/>
    <property type="match status" value="1"/>
</dbReference>
<feature type="transmembrane region" description="Helical" evidence="14">
    <location>
        <begin position="668"/>
        <end position="687"/>
    </location>
</feature>
<dbReference type="InterPro" id="IPR002119">
    <property type="entry name" value="Histone_H2A"/>
</dbReference>
<dbReference type="SUPFAM" id="SSF81665">
    <property type="entry name" value="Calcium ATPase, transmembrane domain M"/>
    <property type="match status" value="1"/>
</dbReference>
<accession>A0A812UGG1</accession>
<dbReference type="GO" id="GO:0030527">
    <property type="term" value="F:structural constituent of chromatin"/>
    <property type="evidence" value="ECO:0007669"/>
    <property type="project" value="InterPro"/>
</dbReference>
<dbReference type="GO" id="GO:0045332">
    <property type="term" value="P:phospholipid translocation"/>
    <property type="evidence" value="ECO:0007669"/>
    <property type="project" value="TreeGrafter"/>
</dbReference>
<dbReference type="Pfam" id="PF13246">
    <property type="entry name" value="Cation_ATPase"/>
    <property type="match status" value="1"/>
</dbReference>
<dbReference type="AlphaFoldDB" id="A0A812UGG1"/>
<evidence type="ECO:0000256" key="9">
    <source>
        <dbReference type="ARBA" id="ARBA00023201"/>
    </source>
</evidence>
<dbReference type="Proteomes" id="UP000604046">
    <property type="component" value="Unassembled WGS sequence"/>
</dbReference>
<keyword evidence="18" id="KW-1185">Reference proteome</keyword>
<dbReference type="InterPro" id="IPR018303">
    <property type="entry name" value="ATPase_P-typ_P_site"/>
</dbReference>
<keyword evidence="4" id="KW-0067">ATP-binding</keyword>
<evidence type="ECO:0000256" key="10">
    <source>
        <dbReference type="ARBA" id="ARBA00035029"/>
    </source>
</evidence>
<dbReference type="InterPro" id="IPR023298">
    <property type="entry name" value="ATPase_P-typ_TM_dom_sf"/>
</dbReference>
<name>A0A812UGG1_9DINO</name>
<dbReference type="InterPro" id="IPR008250">
    <property type="entry name" value="ATPase_P-typ_transduc_dom_A_sf"/>
</dbReference>
<keyword evidence="6 14" id="KW-1133">Transmembrane helix</keyword>
<reference evidence="17" key="1">
    <citation type="submission" date="2021-02" db="EMBL/GenBank/DDBJ databases">
        <authorList>
            <person name="Dougan E. K."/>
            <person name="Rhodes N."/>
            <person name="Thang M."/>
            <person name="Chan C."/>
        </authorList>
    </citation>
    <scope>NUCLEOTIDE SEQUENCE</scope>
</reference>
<dbReference type="SUPFAM" id="SSF81653">
    <property type="entry name" value="Calcium ATPase, transduction domain A"/>
    <property type="match status" value="1"/>
</dbReference>
<dbReference type="GO" id="GO:0003677">
    <property type="term" value="F:DNA binding"/>
    <property type="evidence" value="ECO:0007669"/>
    <property type="project" value="InterPro"/>
</dbReference>
<dbReference type="OrthoDB" id="416954at2759"/>
<keyword evidence="3" id="KW-0547">Nucleotide-binding</keyword>
<organism evidence="17 18">
    <name type="scientific">Symbiodinium natans</name>
    <dbReference type="NCBI Taxonomy" id="878477"/>
    <lineage>
        <taxon>Eukaryota</taxon>
        <taxon>Sar</taxon>
        <taxon>Alveolata</taxon>
        <taxon>Dinophyceae</taxon>
        <taxon>Suessiales</taxon>
        <taxon>Symbiodiniaceae</taxon>
        <taxon>Symbiodinium</taxon>
    </lineage>
</organism>
<feature type="transmembrane region" description="Helical" evidence="14">
    <location>
        <begin position="628"/>
        <end position="648"/>
    </location>
</feature>
<keyword evidence="2 14" id="KW-0812">Transmembrane</keyword>
<feature type="region of interest" description="Disordered" evidence="13">
    <location>
        <begin position="1"/>
        <end position="206"/>
    </location>
</feature>
<dbReference type="FunFam" id="1.10.20.10:FF:000126">
    <property type="entry name" value="Histone H2A"/>
    <property type="match status" value="1"/>
</dbReference>
<feature type="compositionally biased region" description="Basic and acidic residues" evidence="13">
    <location>
        <begin position="108"/>
        <end position="125"/>
    </location>
</feature>
<evidence type="ECO:0000313" key="17">
    <source>
        <dbReference type="EMBL" id="CAE7573801.1"/>
    </source>
</evidence>
<evidence type="ECO:0000256" key="13">
    <source>
        <dbReference type="SAM" id="MobiDB-lite"/>
    </source>
</evidence>
<feature type="compositionally biased region" description="Polar residues" evidence="13">
    <location>
        <begin position="68"/>
        <end position="82"/>
    </location>
</feature>
<dbReference type="GO" id="GO:0140326">
    <property type="term" value="F:ATPase-coupled intramembrane lipid transporter activity"/>
    <property type="evidence" value="ECO:0007669"/>
    <property type="project" value="TreeGrafter"/>
</dbReference>
<evidence type="ECO:0000256" key="6">
    <source>
        <dbReference type="ARBA" id="ARBA00022989"/>
    </source>
</evidence>
<dbReference type="FunFam" id="3.40.50.1000:FF:000001">
    <property type="entry name" value="Phospholipid-transporting ATPase IC"/>
    <property type="match status" value="1"/>
</dbReference>
<keyword evidence="9" id="KW-0813">Transport</keyword>
<evidence type="ECO:0000313" key="18">
    <source>
        <dbReference type="Proteomes" id="UP000604046"/>
    </source>
</evidence>
<dbReference type="InterPro" id="IPR007125">
    <property type="entry name" value="H2A/H2B/H3"/>
</dbReference>
<feature type="compositionally biased region" description="Acidic residues" evidence="13">
    <location>
        <begin position="1"/>
        <end position="12"/>
    </location>
</feature>
<evidence type="ECO:0000256" key="7">
    <source>
        <dbReference type="ARBA" id="ARBA00023053"/>
    </source>
</evidence>
<dbReference type="Pfam" id="PF16211">
    <property type="entry name" value="Histone_H2A_C"/>
    <property type="match status" value="1"/>
</dbReference>
<evidence type="ECO:0000256" key="3">
    <source>
        <dbReference type="ARBA" id="ARBA00022741"/>
    </source>
</evidence>
<evidence type="ECO:0000259" key="15">
    <source>
        <dbReference type="Pfam" id="PF00125"/>
    </source>
</evidence>
<comment type="caution">
    <text evidence="17">The sequence shown here is derived from an EMBL/GenBank/DDBJ whole genome shotgun (WGS) entry which is preliminary data.</text>
</comment>
<dbReference type="GO" id="GO:0005524">
    <property type="term" value="F:ATP binding"/>
    <property type="evidence" value="ECO:0007669"/>
    <property type="project" value="UniProtKB-KW"/>
</dbReference>
<evidence type="ECO:0000256" key="11">
    <source>
        <dbReference type="ARBA" id="ARBA00049499"/>
    </source>
</evidence>
<comment type="subcellular location">
    <subcellularLocation>
        <location evidence="1">Membrane</location>
        <topology evidence="1">Multi-pass membrane protein</topology>
    </subcellularLocation>
</comment>
<gene>
    <name evidence="17" type="primary">ATP8A2</name>
    <name evidence="17" type="ORF">SNAT2548_LOCUS32726</name>
</gene>
<dbReference type="GO" id="GO:0008554">
    <property type="term" value="F:P-type sodium transporter activity"/>
    <property type="evidence" value="ECO:0007669"/>
    <property type="project" value="UniProtKB-EC"/>
</dbReference>
<evidence type="ECO:0000256" key="14">
    <source>
        <dbReference type="SAM" id="Phobius"/>
    </source>
</evidence>
<dbReference type="Gene3D" id="1.10.20.10">
    <property type="entry name" value="Histone, subunit A"/>
    <property type="match status" value="1"/>
</dbReference>
<evidence type="ECO:0000256" key="8">
    <source>
        <dbReference type="ARBA" id="ARBA00023136"/>
    </source>
</evidence>
<keyword evidence="9" id="KW-0406">Ion transport</keyword>
<dbReference type="GO" id="GO:0005886">
    <property type="term" value="C:plasma membrane"/>
    <property type="evidence" value="ECO:0007669"/>
    <property type="project" value="TreeGrafter"/>
</dbReference>
<proteinExistence type="predicted"/>
<dbReference type="EC" id="7.2.2.3" evidence="10"/>
<dbReference type="SUPFAM" id="SSF47113">
    <property type="entry name" value="Histone-fold"/>
    <property type="match status" value="1"/>
</dbReference>
<evidence type="ECO:0000259" key="16">
    <source>
        <dbReference type="Pfam" id="PF16211"/>
    </source>
</evidence>
<evidence type="ECO:0000256" key="1">
    <source>
        <dbReference type="ARBA" id="ARBA00004141"/>
    </source>
</evidence>
<dbReference type="InterPro" id="IPR023299">
    <property type="entry name" value="ATPase_P-typ_cyto_dom_N"/>
</dbReference>
<feature type="transmembrane region" description="Helical" evidence="14">
    <location>
        <begin position="412"/>
        <end position="432"/>
    </location>
</feature>
<keyword evidence="9" id="KW-0739">Sodium transport</keyword>
<evidence type="ECO:0000256" key="2">
    <source>
        <dbReference type="ARBA" id="ARBA00022692"/>
    </source>
</evidence>
<keyword evidence="8 14" id="KW-0472">Membrane</keyword>
<dbReference type="Gene3D" id="2.70.150.10">
    <property type="entry name" value="Calcium-transporting ATPase, cytoplasmic transduction domain A"/>
    <property type="match status" value="1"/>
</dbReference>
<keyword evidence="7" id="KW-0915">Sodium</keyword>
<dbReference type="Pfam" id="PF00125">
    <property type="entry name" value="Histone"/>
    <property type="match status" value="1"/>
</dbReference>
<feature type="domain" description="Core Histone H2A/H2B/H3" evidence="15">
    <location>
        <begin position="203"/>
        <end position="277"/>
    </location>
</feature>
<evidence type="ECO:0000256" key="4">
    <source>
        <dbReference type="ARBA" id="ARBA00022840"/>
    </source>
</evidence>
<dbReference type="GO" id="GO:0046982">
    <property type="term" value="F:protein heterodimerization activity"/>
    <property type="evidence" value="ECO:0007669"/>
    <property type="project" value="InterPro"/>
</dbReference>
<evidence type="ECO:0000256" key="5">
    <source>
        <dbReference type="ARBA" id="ARBA00022967"/>
    </source>
</evidence>
<dbReference type="PANTHER" id="PTHR24092">
    <property type="entry name" value="PROBABLE PHOSPHOLIPID-TRANSPORTING ATPASE"/>
    <property type="match status" value="1"/>
</dbReference>
<comment type="catalytic activity">
    <reaction evidence="11">
        <text>Na(+)(in) + ATP + H2O = Na(+)(out) + ADP + phosphate + H(+)</text>
        <dbReference type="Rhea" id="RHEA:14633"/>
        <dbReference type="ChEBI" id="CHEBI:15377"/>
        <dbReference type="ChEBI" id="CHEBI:15378"/>
        <dbReference type="ChEBI" id="CHEBI:29101"/>
        <dbReference type="ChEBI" id="CHEBI:30616"/>
        <dbReference type="ChEBI" id="CHEBI:43474"/>
        <dbReference type="ChEBI" id="CHEBI:456216"/>
        <dbReference type="EC" id="7.2.2.3"/>
    </reaction>
    <physiologicalReaction direction="left-to-right" evidence="11">
        <dbReference type="Rhea" id="RHEA:14634"/>
    </physiologicalReaction>
</comment>
<feature type="compositionally biased region" description="Basic and acidic residues" evidence="13">
    <location>
        <begin position="189"/>
        <end position="202"/>
    </location>
</feature>
<feature type="compositionally biased region" description="Basic and acidic residues" evidence="13">
    <location>
        <begin position="134"/>
        <end position="157"/>
    </location>
</feature>
<feature type="compositionally biased region" description="Basic and acidic residues" evidence="13">
    <location>
        <begin position="46"/>
        <end position="67"/>
    </location>
</feature>
<feature type="domain" description="Histone H2A C-terminal" evidence="16">
    <location>
        <begin position="280"/>
        <end position="306"/>
    </location>
</feature>
<dbReference type="EMBL" id="CAJNDS010002723">
    <property type="protein sequence ID" value="CAE7573801.1"/>
    <property type="molecule type" value="Genomic_DNA"/>
</dbReference>
<sequence length="989" mass="108179">MPPEGGAEEASEIDGSTPASTPAPSPPASSPIDEDRDTRQTPISEGGKDTPKAKLDKGQKTFKETKGTKSQVFQTGPGQPGQQAEEVMLAEAEEDHQAQSSSSKKKKSESSKVGEKPKGKSDKLHGPGSKQKTKAGEKKGKESKPGEGADVEGKTPKMTEGGETEGEESVQGGSTRRGRKRRFGSAPGKPKDKGEKMGEKQGKTTARRAGCIFPVARIHRFLKSYATAKMRVGGSAGIFTAAVMEYLAAEVLELAGNVCGDYHLKRITPRHLQIAIRSDEELAGFVKATIAGGGVIPNINQSLFPNIRLREDEAYKVKFTSKRQLHIDPGAEMYGPGPFGKGLTSAKRCRIRLNMKAESEKFRLEANKASWTHGPQAHARHYPANLVITSKYTILNFARGNYTPLFYGFIKFYSTFAALLIMMTASAVIAALDDKRRHEADVITNSQTAHRLRVHGGKGVLEDVVWADVVVGDVLVVAGEEEFPADLVPLASSSEGGCYVSTANLDGETNLKLKESASSTQRALVRGADNARPLLDQAVERLSSLAEGLLVAEAPQKSIHTFKGCLRQSGAEEPLSSKNFLLRGTVLKNTSWVLGVVIYTGPETRMVMNSRKAKAKYANIERVINRSMLVVVGAQCLMALINDIVYLATKEQFMRYWYLFPAGESRQIILPECIGYWLTFFVLYSNLMPISLYFTMEVCNTAQAYFIKNDIEMYDEAQDCPANARTTNLCHELGQVSYIFSDKTGTLTQNVMELKRLSIQGMEKLMESLSAGRMWVPGSTGDEAGEVLAVSHTVVSTRDRAGNLKYEAESPDEGALVEAVSDLGWSFMGRTNEELTVEVEAEASRIPRVYQVLGLNAFTSARKRQSVVVRRPSGEALLLVKGADDIMQQLAKDPRTFPEEHLQMFAKQGLRTLVLGRRFLTEQELQGWQADYARAQSSMEDREAALAGVAARIESSLEIVGVTAIEDKLQVGVEDAIVKIRQVARLSRM</sequence>
<dbReference type="PRINTS" id="PR00620">
    <property type="entry name" value="HISTONEH2A"/>
</dbReference>
<dbReference type="InterPro" id="IPR032454">
    <property type="entry name" value="Histone_H2A_C"/>
</dbReference>
<dbReference type="GO" id="GO:0000786">
    <property type="term" value="C:nucleosome"/>
    <property type="evidence" value="ECO:0007669"/>
    <property type="project" value="InterPro"/>
</dbReference>
<keyword evidence="5" id="KW-1278">Translocase</keyword>
<dbReference type="Gene3D" id="3.40.1110.10">
    <property type="entry name" value="Calcium-transporting ATPase, cytoplasmic domain N"/>
    <property type="match status" value="1"/>
</dbReference>
<protein>
    <recommendedName>
        <fullName evidence="12">P-type sodium-transporting ATPase4</fullName>
        <ecNumber evidence="10">7.2.2.3</ecNumber>
    </recommendedName>
</protein>
<dbReference type="SMART" id="SM00414">
    <property type="entry name" value="H2A"/>
    <property type="match status" value="1"/>
</dbReference>
<dbReference type="InterPro" id="IPR009072">
    <property type="entry name" value="Histone-fold"/>
</dbReference>